<evidence type="ECO:0000313" key="8">
    <source>
        <dbReference type="EMBL" id="MBC9208592.1"/>
    </source>
</evidence>
<evidence type="ECO:0000256" key="4">
    <source>
        <dbReference type="ARBA" id="ARBA00022989"/>
    </source>
</evidence>
<evidence type="ECO:0000256" key="6">
    <source>
        <dbReference type="SAM" id="Phobius"/>
    </source>
</evidence>
<keyword evidence="9" id="KW-1185">Reference proteome</keyword>
<keyword evidence="4 6" id="KW-1133">Transmembrane helix</keyword>
<evidence type="ECO:0000313" key="9">
    <source>
        <dbReference type="Proteomes" id="UP000626026"/>
    </source>
</evidence>
<evidence type="ECO:0000256" key="5">
    <source>
        <dbReference type="ARBA" id="ARBA00023136"/>
    </source>
</evidence>
<dbReference type="PANTHER" id="PTHR43124:SF10">
    <property type="entry name" value="PURINE EFFLUX PUMP PBUE"/>
    <property type="match status" value="1"/>
</dbReference>
<feature type="transmembrane region" description="Helical" evidence="6">
    <location>
        <begin position="231"/>
        <end position="252"/>
    </location>
</feature>
<feature type="transmembrane region" description="Helical" evidence="6">
    <location>
        <begin position="264"/>
        <end position="285"/>
    </location>
</feature>
<keyword evidence="2" id="KW-1003">Cell membrane</keyword>
<feature type="transmembrane region" description="Helical" evidence="6">
    <location>
        <begin position="291"/>
        <end position="311"/>
    </location>
</feature>
<dbReference type="InterPro" id="IPR020846">
    <property type="entry name" value="MFS_dom"/>
</dbReference>
<name>A0ABR7RPU4_9PROT</name>
<feature type="domain" description="Major facilitator superfamily (MFS) profile" evidence="7">
    <location>
        <begin position="3"/>
        <end position="383"/>
    </location>
</feature>
<sequence length="386" mass="38051">MGRVPVLAAASFATSTQSFVYAGLLNEMSHDLGVAVAHVGQLGTAFALAYGLSAIPLAALCARVPRRRLMVGALSAMALLNLGMALAPSFGALLLLRVLCGMAAALIVPSASAVAVVLAPPEKRARALALVIGGTTAAFLLGIPLGSVAGATFGWHGAFGLTTVLCAASALAIRMALPEVPGEGRGGASLGVLRRGGVLPAIGLAYFCFTSSFATSAYIGPAVNAVSGLSGGGVGLMQALSGVASIFGLPLGTRMYEKAGVHTVWLVPAAIVAAQALQASLLLGFLQGSMLAIAAQGLALLVSSMAIFAMMPVVQSRLIALAPDARGVVLAANASGVYLGQASGAAAGGIAIAVAGLPGISIAGTLIACCALLLAFQVRRGARAGA</sequence>
<feature type="transmembrane region" description="Helical" evidence="6">
    <location>
        <begin position="127"/>
        <end position="147"/>
    </location>
</feature>
<dbReference type="Proteomes" id="UP000626026">
    <property type="component" value="Unassembled WGS sequence"/>
</dbReference>
<reference evidence="8 9" key="1">
    <citation type="journal article" date="2013" name="Int. J. Syst. Evol. Microbiol.">
        <title>Roseomonas aerophila sp. nov., isolated from air.</title>
        <authorList>
            <person name="Kim S.J."/>
            <person name="Weon H.Y."/>
            <person name="Ahn J.H."/>
            <person name="Hong S.B."/>
            <person name="Seok S.J."/>
            <person name="Whang K.S."/>
            <person name="Kwon S.W."/>
        </authorList>
    </citation>
    <scope>NUCLEOTIDE SEQUENCE [LARGE SCALE GENOMIC DNA]</scope>
    <source>
        <strain evidence="8 9">NBRC 108923</strain>
    </source>
</reference>
<keyword evidence="5 6" id="KW-0472">Membrane</keyword>
<evidence type="ECO:0000256" key="2">
    <source>
        <dbReference type="ARBA" id="ARBA00022475"/>
    </source>
</evidence>
<dbReference type="SUPFAM" id="SSF103473">
    <property type="entry name" value="MFS general substrate transporter"/>
    <property type="match status" value="1"/>
</dbReference>
<dbReference type="InterPro" id="IPR036259">
    <property type="entry name" value="MFS_trans_sf"/>
</dbReference>
<feature type="transmembrane region" description="Helical" evidence="6">
    <location>
        <begin position="42"/>
        <end position="62"/>
    </location>
</feature>
<feature type="transmembrane region" description="Helical" evidence="6">
    <location>
        <begin position="318"/>
        <end position="339"/>
    </location>
</feature>
<dbReference type="PROSITE" id="PS50850">
    <property type="entry name" value="MFS"/>
    <property type="match status" value="1"/>
</dbReference>
<evidence type="ECO:0000256" key="3">
    <source>
        <dbReference type="ARBA" id="ARBA00022692"/>
    </source>
</evidence>
<feature type="transmembrane region" description="Helical" evidence="6">
    <location>
        <begin position="69"/>
        <end position="88"/>
    </location>
</feature>
<feature type="transmembrane region" description="Helical" evidence="6">
    <location>
        <begin position="198"/>
        <end position="219"/>
    </location>
</feature>
<comment type="subcellular location">
    <subcellularLocation>
        <location evidence="1">Cell membrane</location>
        <topology evidence="1">Multi-pass membrane protein</topology>
    </subcellularLocation>
</comment>
<feature type="transmembrane region" description="Helical" evidence="6">
    <location>
        <begin position="345"/>
        <end position="376"/>
    </location>
</feature>
<accession>A0ABR7RPU4</accession>
<comment type="caution">
    <text evidence="8">The sequence shown here is derived from an EMBL/GenBank/DDBJ whole genome shotgun (WGS) entry which is preliminary data.</text>
</comment>
<evidence type="ECO:0000256" key="1">
    <source>
        <dbReference type="ARBA" id="ARBA00004651"/>
    </source>
</evidence>
<feature type="transmembrane region" description="Helical" evidence="6">
    <location>
        <begin position="153"/>
        <end position="177"/>
    </location>
</feature>
<evidence type="ECO:0000259" key="7">
    <source>
        <dbReference type="PROSITE" id="PS50850"/>
    </source>
</evidence>
<gene>
    <name evidence="8" type="ORF">IBL26_17215</name>
</gene>
<dbReference type="InterPro" id="IPR011701">
    <property type="entry name" value="MFS"/>
</dbReference>
<protein>
    <submittedName>
        <fullName evidence="8">MFS transporter</fullName>
    </submittedName>
</protein>
<keyword evidence="3 6" id="KW-0812">Transmembrane</keyword>
<dbReference type="Gene3D" id="1.20.1250.20">
    <property type="entry name" value="MFS general substrate transporter like domains"/>
    <property type="match status" value="1"/>
</dbReference>
<dbReference type="Pfam" id="PF07690">
    <property type="entry name" value="MFS_1"/>
    <property type="match status" value="1"/>
</dbReference>
<dbReference type="InterPro" id="IPR050189">
    <property type="entry name" value="MFS_Efflux_Transporters"/>
</dbReference>
<organism evidence="8 9">
    <name type="scientific">Teichococcus aerophilus</name>
    <dbReference type="NCBI Taxonomy" id="1224513"/>
    <lineage>
        <taxon>Bacteria</taxon>
        <taxon>Pseudomonadati</taxon>
        <taxon>Pseudomonadota</taxon>
        <taxon>Alphaproteobacteria</taxon>
        <taxon>Acetobacterales</taxon>
        <taxon>Roseomonadaceae</taxon>
        <taxon>Roseomonas</taxon>
    </lineage>
</organism>
<proteinExistence type="predicted"/>
<feature type="transmembrane region" description="Helical" evidence="6">
    <location>
        <begin position="94"/>
        <end position="120"/>
    </location>
</feature>
<dbReference type="PANTHER" id="PTHR43124">
    <property type="entry name" value="PURINE EFFLUX PUMP PBUE"/>
    <property type="match status" value="1"/>
</dbReference>
<dbReference type="CDD" id="cd17324">
    <property type="entry name" value="MFS_NepI_like"/>
    <property type="match status" value="1"/>
</dbReference>
<dbReference type="RefSeq" id="WP_187785745.1">
    <property type="nucleotide sequence ID" value="NZ_JACTVA010000035.1"/>
</dbReference>
<dbReference type="EMBL" id="JACTVA010000035">
    <property type="protein sequence ID" value="MBC9208592.1"/>
    <property type="molecule type" value="Genomic_DNA"/>
</dbReference>